<gene>
    <name evidence="5" type="ORF">MTR67_023066</name>
</gene>
<dbReference type="GO" id="GO:0003779">
    <property type="term" value="F:actin binding"/>
    <property type="evidence" value="ECO:0007669"/>
    <property type="project" value="InterPro"/>
</dbReference>
<keyword evidence="1" id="KW-0175">Coiled coil</keyword>
<evidence type="ECO:0000313" key="6">
    <source>
        <dbReference type="Proteomes" id="UP001234989"/>
    </source>
</evidence>
<evidence type="ECO:0000256" key="2">
    <source>
        <dbReference type="ARBA" id="ARBA00038006"/>
    </source>
</evidence>
<dbReference type="AlphaFoldDB" id="A0AAF0R074"/>
<dbReference type="InterPro" id="IPR051861">
    <property type="entry name" value="NET_actin-binding_domain"/>
</dbReference>
<feature type="region of interest" description="Disordered" evidence="3">
    <location>
        <begin position="64"/>
        <end position="85"/>
    </location>
</feature>
<name>A0AAF0R074_SOLVR</name>
<sequence length="166" mass="19252">MKKFVVNVPNKVDADSFTERADAYYQKRPQLLALLQELYDKYLSLANRYCQALAKNHHRRNSFPIPSSHFDHDNDDQFDKEENNGSNIVDFNAESSLSYQPPFPSTQAKFEPDMIIADLVIRSVDCEIIMHDLSQDDKHCKESSRKIELQESLLELLESDMLILLN</sequence>
<proteinExistence type="inferred from homology"/>
<dbReference type="Proteomes" id="UP001234989">
    <property type="component" value="Chromosome 5"/>
</dbReference>
<comment type="similarity">
    <text evidence="2">Belongs to the NET family.</text>
</comment>
<keyword evidence="6" id="KW-1185">Reference proteome</keyword>
<evidence type="ECO:0000259" key="4">
    <source>
        <dbReference type="PROSITE" id="PS51774"/>
    </source>
</evidence>
<dbReference type="PROSITE" id="PS51774">
    <property type="entry name" value="NAB"/>
    <property type="match status" value="1"/>
</dbReference>
<dbReference type="Pfam" id="PF07765">
    <property type="entry name" value="KIP1"/>
    <property type="match status" value="1"/>
</dbReference>
<organism evidence="5 6">
    <name type="scientific">Solanum verrucosum</name>
    <dbReference type="NCBI Taxonomy" id="315347"/>
    <lineage>
        <taxon>Eukaryota</taxon>
        <taxon>Viridiplantae</taxon>
        <taxon>Streptophyta</taxon>
        <taxon>Embryophyta</taxon>
        <taxon>Tracheophyta</taxon>
        <taxon>Spermatophyta</taxon>
        <taxon>Magnoliopsida</taxon>
        <taxon>eudicotyledons</taxon>
        <taxon>Gunneridae</taxon>
        <taxon>Pentapetalae</taxon>
        <taxon>asterids</taxon>
        <taxon>lamiids</taxon>
        <taxon>Solanales</taxon>
        <taxon>Solanaceae</taxon>
        <taxon>Solanoideae</taxon>
        <taxon>Solaneae</taxon>
        <taxon>Solanum</taxon>
    </lineage>
</organism>
<evidence type="ECO:0000313" key="5">
    <source>
        <dbReference type="EMBL" id="WMV29681.1"/>
    </source>
</evidence>
<feature type="compositionally biased region" description="Basic and acidic residues" evidence="3">
    <location>
        <begin position="69"/>
        <end position="83"/>
    </location>
</feature>
<protein>
    <recommendedName>
        <fullName evidence="4">NAB domain-containing protein</fullName>
    </recommendedName>
</protein>
<dbReference type="EMBL" id="CP133616">
    <property type="protein sequence ID" value="WMV29681.1"/>
    <property type="molecule type" value="Genomic_DNA"/>
</dbReference>
<dbReference type="PANTHER" id="PTHR32258">
    <property type="entry name" value="PROTEIN NETWORKED 4A"/>
    <property type="match status" value="1"/>
</dbReference>
<dbReference type="PANTHER" id="PTHR32258:SF37">
    <property type="entry name" value="NAB DOMAIN-CONTAINING PROTEIN"/>
    <property type="match status" value="1"/>
</dbReference>
<evidence type="ECO:0000256" key="1">
    <source>
        <dbReference type="ARBA" id="ARBA00023054"/>
    </source>
</evidence>
<feature type="domain" description="NAB" evidence="4">
    <location>
        <begin position="1"/>
        <end position="56"/>
    </location>
</feature>
<evidence type="ECO:0000256" key="3">
    <source>
        <dbReference type="SAM" id="MobiDB-lite"/>
    </source>
</evidence>
<accession>A0AAF0R074</accession>
<dbReference type="InterPro" id="IPR011684">
    <property type="entry name" value="NAB"/>
</dbReference>
<reference evidence="5" key="1">
    <citation type="submission" date="2023-08" db="EMBL/GenBank/DDBJ databases">
        <title>A de novo genome assembly of Solanum verrucosum Schlechtendal, a Mexican diploid species geographically isolated from the other diploid A-genome species in potato relatives.</title>
        <authorList>
            <person name="Hosaka K."/>
        </authorList>
    </citation>
    <scope>NUCLEOTIDE SEQUENCE</scope>
    <source>
        <tissue evidence="5">Young leaves</tissue>
    </source>
</reference>